<sequence length="448" mass="51119">MLRQILRDLWVDPELLAELDEAQRHALFCRMRAEQVRRWTERESQRPAPDPTRPPPRPGAKHVDWLLGADGEPWVWVMGEHPDDLSIDEILAREQNGTSAEEALDSTETGGNEQIEMIQSPPLEQQSNEESLLKHEEMQHSEKAGIMTNGHSQEVEESIYCTVDELRVAIENNDVSPEKRGALQEISLNTPERPEKVSQRVALWERRVAEERNVQRPQRRRREISARQAEEQRLQQEEEDRAWREQERKAKEAEQQIREIARRAREEHRRTSVLAMEVEPSLTPTSCESSNSLTNGLGTTTPTAKPPSTEAVVQWFRSSEIARRAGLAPGTNLVATWFHGLISRQEAELRLESAPVGSFLVRVSERVWGYAVSYRAAERCKHFLIDASSGHYQFLGANQLSHGSLGELIEYHARQPITLLGGERLLHSCARTELPSIFQGLLSPSMRR</sequence>
<dbReference type="Proteomes" id="UP001378592">
    <property type="component" value="Unassembled WGS sequence"/>
</dbReference>
<reference evidence="4 5" key="1">
    <citation type="submission" date="2024-03" db="EMBL/GenBank/DDBJ databases">
        <title>The genome assembly and annotation of the cricket Gryllus longicercus Weissman &amp; Gray.</title>
        <authorList>
            <person name="Szrajer S."/>
            <person name="Gray D."/>
            <person name="Ylla G."/>
        </authorList>
    </citation>
    <scope>NUCLEOTIDE SEQUENCE [LARGE SCALE GENOMIC DNA]</scope>
    <source>
        <strain evidence="4">DAG 2021-001</strain>
        <tissue evidence="4">Whole body minus gut</tissue>
    </source>
</reference>
<dbReference type="Gene3D" id="3.30.505.10">
    <property type="entry name" value="SH2 domain"/>
    <property type="match status" value="1"/>
</dbReference>
<accession>A0AAN9VQV9</accession>
<dbReference type="SUPFAM" id="SSF55550">
    <property type="entry name" value="SH2 domain"/>
    <property type="match status" value="1"/>
</dbReference>
<dbReference type="PANTHER" id="PTHR14388:SF17">
    <property type="entry name" value="SH2 DOMAIN-CONTAINING PROTEIN"/>
    <property type="match status" value="1"/>
</dbReference>
<comment type="caution">
    <text evidence="4">The sequence shown here is derived from an EMBL/GenBank/DDBJ whole genome shotgun (WGS) entry which is preliminary data.</text>
</comment>
<dbReference type="InterPro" id="IPR000980">
    <property type="entry name" value="SH2"/>
</dbReference>
<protein>
    <recommendedName>
        <fullName evidence="3">SH2 domain-containing protein</fullName>
    </recommendedName>
</protein>
<dbReference type="EMBL" id="JAZDUA010000137">
    <property type="protein sequence ID" value="KAK7866752.1"/>
    <property type="molecule type" value="Genomic_DNA"/>
</dbReference>
<dbReference type="PROSITE" id="PS50001">
    <property type="entry name" value="SH2"/>
    <property type="match status" value="1"/>
</dbReference>
<feature type="compositionally biased region" description="Polar residues" evidence="2">
    <location>
        <begin position="282"/>
        <end position="303"/>
    </location>
</feature>
<organism evidence="4 5">
    <name type="scientific">Gryllus longicercus</name>
    <dbReference type="NCBI Taxonomy" id="2509291"/>
    <lineage>
        <taxon>Eukaryota</taxon>
        <taxon>Metazoa</taxon>
        <taxon>Ecdysozoa</taxon>
        <taxon>Arthropoda</taxon>
        <taxon>Hexapoda</taxon>
        <taxon>Insecta</taxon>
        <taxon>Pterygota</taxon>
        <taxon>Neoptera</taxon>
        <taxon>Polyneoptera</taxon>
        <taxon>Orthoptera</taxon>
        <taxon>Ensifera</taxon>
        <taxon>Gryllidea</taxon>
        <taxon>Grylloidea</taxon>
        <taxon>Gryllidae</taxon>
        <taxon>Gryllinae</taxon>
        <taxon>Gryllus</taxon>
    </lineage>
</organism>
<dbReference type="GO" id="GO:0005737">
    <property type="term" value="C:cytoplasm"/>
    <property type="evidence" value="ECO:0007669"/>
    <property type="project" value="TreeGrafter"/>
</dbReference>
<dbReference type="PRINTS" id="PR00401">
    <property type="entry name" value="SH2DOMAIN"/>
</dbReference>
<evidence type="ECO:0000256" key="1">
    <source>
        <dbReference type="PROSITE-ProRule" id="PRU00191"/>
    </source>
</evidence>
<evidence type="ECO:0000256" key="2">
    <source>
        <dbReference type="SAM" id="MobiDB-lite"/>
    </source>
</evidence>
<dbReference type="InterPro" id="IPR036860">
    <property type="entry name" value="SH2_dom_sf"/>
</dbReference>
<dbReference type="PANTHER" id="PTHR14388">
    <property type="entry name" value="T CELL-SPECIFIC ADAPTER PROTEIN TSAD"/>
    <property type="match status" value="1"/>
</dbReference>
<dbReference type="Pfam" id="PF00017">
    <property type="entry name" value="SH2"/>
    <property type="match status" value="1"/>
</dbReference>
<name>A0AAN9VQV9_9ORTH</name>
<feature type="region of interest" description="Disordered" evidence="2">
    <location>
        <begin position="279"/>
        <end position="308"/>
    </location>
</feature>
<dbReference type="AlphaFoldDB" id="A0AAN9VQV9"/>
<feature type="domain" description="SH2" evidence="3">
    <location>
        <begin position="337"/>
        <end position="429"/>
    </location>
</feature>
<evidence type="ECO:0000313" key="4">
    <source>
        <dbReference type="EMBL" id="KAK7866752.1"/>
    </source>
</evidence>
<keyword evidence="1" id="KW-0727">SH2 domain</keyword>
<feature type="compositionally biased region" description="Pro residues" evidence="2">
    <location>
        <begin position="48"/>
        <end position="58"/>
    </location>
</feature>
<evidence type="ECO:0000313" key="5">
    <source>
        <dbReference type="Proteomes" id="UP001378592"/>
    </source>
</evidence>
<keyword evidence="5" id="KW-1185">Reference proteome</keyword>
<gene>
    <name evidence="4" type="ORF">R5R35_008742</name>
</gene>
<feature type="region of interest" description="Disordered" evidence="2">
    <location>
        <begin position="211"/>
        <end position="239"/>
    </location>
</feature>
<dbReference type="SMART" id="SM00252">
    <property type="entry name" value="SH2"/>
    <property type="match status" value="1"/>
</dbReference>
<feature type="compositionally biased region" description="Basic and acidic residues" evidence="2">
    <location>
        <begin position="223"/>
        <end position="239"/>
    </location>
</feature>
<feature type="region of interest" description="Disordered" evidence="2">
    <location>
        <begin position="38"/>
        <end position="61"/>
    </location>
</feature>
<proteinExistence type="predicted"/>
<evidence type="ECO:0000259" key="3">
    <source>
        <dbReference type="PROSITE" id="PS50001"/>
    </source>
</evidence>